<feature type="transmembrane region" description="Helical" evidence="1">
    <location>
        <begin position="21"/>
        <end position="39"/>
    </location>
</feature>
<keyword evidence="1" id="KW-0812">Transmembrane</keyword>
<dbReference type="RefSeq" id="WP_123960502.1">
    <property type="nucleotide sequence ID" value="NZ_CP033898.1"/>
</dbReference>
<evidence type="ECO:0000313" key="2">
    <source>
        <dbReference type="EMBL" id="AZA09599.1"/>
    </source>
</evidence>
<sequence>MNDYSFAKDLERRQRSRGAQSAKSWVLIGVFVALIFLMSVRSWPLWTQLLLIALGLVLAFIDYRSTGVRAATRQPVDSPHIAMSGKAVAVMVLWFLLSAVMFNLGGDNLAQHSFLIQCIVALGFGVLSSLMFRFIFRDKASRM</sequence>
<name>A0A3G6IV11_9CORY</name>
<dbReference type="KEGG" id="cpso:CPPEL_07445"/>
<reference evidence="2 3" key="1">
    <citation type="submission" date="2018-11" db="EMBL/GenBank/DDBJ databases">
        <authorList>
            <person name="Kleinhagauer T."/>
            <person name="Glaeser S.P."/>
            <person name="Spergser J."/>
            <person name="Ruckert C."/>
            <person name="Kaempfer P."/>
            <person name="Busse H.-J."/>
        </authorList>
    </citation>
    <scope>NUCLEOTIDE SEQUENCE [LARGE SCALE GENOMIC DNA]</scope>
    <source>
        <strain evidence="2 3">812CH</strain>
    </source>
</reference>
<protein>
    <submittedName>
        <fullName evidence="2">Uncharacterized protein</fullName>
    </submittedName>
</protein>
<keyword evidence="1" id="KW-1133">Transmembrane helix</keyword>
<proteinExistence type="predicted"/>
<dbReference type="AlphaFoldDB" id="A0A3G6IV11"/>
<dbReference type="Proteomes" id="UP000271426">
    <property type="component" value="Chromosome"/>
</dbReference>
<keyword evidence="3" id="KW-1185">Reference proteome</keyword>
<feature type="transmembrane region" description="Helical" evidence="1">
    <location>
        <begin position="45"/>
        <end position="63"/>
    </location>
</feature>
<organism evidence="2 3">
    <name type="scientific">Corynebacterium pseudopelargi</name>
    <dbReference type="NCBI Taxonomy" id="2080757"/>
    <lineage>
        <taxon>Bacteria</taxon>
        <taxon>Bacillati</taxon>
        <taxon>Actinomycetota</taxon>
        <taxon>Actinomycetes</taxon>
        <taxon>Mycobacteriales</taxon>
        <taxon>Corynebacteriaceae</taxon>
        <taxon>Corynebacterium</taxon>
    </lineage>
</organism>
<accession>A0A3G6IV11</accession>
<feature type="transmembrane region" description="Helical" evidence="1">
    <location>
        <begin position="114"/>
        <end position="136"/>
    </location>
</feature>
<dbReference type="OrthoDB" id="9842694at2"/>
<gene>
    <name evidence="2" type="ORF">CPPEL_07445</name>
</gene>
<evidence type="ECO:0000256" key="1">
    <source>
        <dbReference type="SAM" id="Phobius"/>
    </source>
</evidence>
<keyword evidence="1" id="KW-0472">Membrane</keyword>
<feature type="transmembrane region" description="Helical" evidence="1">
    <location>
        <begin position="84"/>
        <end position="102"/>
    </location>
</feature>
<dbReference type="EMBL" id="CP033898">
    <property type="protein sequence ID" value="AZA09599.1"/>
    <property type="molecule type" value="Genomic_DNA"/>
</dbReference>
<evidence type="ECO:0000313" key="3">
    <source>
        <dbReference type="Proteomes" id="UP000271426"/>
    </source>
</evidence>